<reference evidence="2" key="1">
    <citation type="journal article" date="2020" name="Nat. Commun.">
        <title>Genome sequence of the cluster root forming white lupin.</title>
        <authorList>
            <person name="Hufnagel B."/>
            <person name="Marques A."/>
            <person name="Soriano A."/>
            <person name="Marques L."/>
            <person name="Divol F."/>
            <person name="Doumas P."/>
            <person name="Sallet E."/>
            <person name="Mancinotti D."/>
            <person name="Carrere S."/>
            <person name="Marande W."/>
            <person name="Arribat S."/>
            <person name="Keller J."/>
            <person name="Huneau C."/>
            <person name="Blein T."/>
            <person name="Aime D."/>
            <person name="Laguerre M."/>
            <person name="Taylor J."/>
            <person name="Schubert V."/>
            <person name="Nelson M."/>
            <person name="Geu-Flores F."/>
            <person name="Crespi M."/>
            <person name="Gallardo-Guerrero K."/>
            <person name="Delaux P.-M."/>
            <person name="Salse J."/>
            <person name="Berges H."/>
            <person name="Guyot R."/>
            <person name="Gouzy J."/>
            <person name="Peret B."/>
        </authorList>
    </citation>
    <scope>NUCLEOTIDE SEQUENCE [LARGE SCALE GENOMIC DNA]</scope>
    <source>
        <strain evidence="2">cv. Amiga</strain>
    </source>
</reference>
<protein>
    <submittedName>
        <fullName evidence="1">Uncharacterized protein</fullName>
    </submittedName>
</protein>
<gene>
    <name evidence="1" type="ORF">Lalb_Chr16g0387621</name>
</gene>
<organism evidence="1 2">
    <name type="scientific">Lupinus albus</name>
    <name type="common">White lupine</name>
    <name type="synonym">Lupinus termis</name>
    <dbReference type="NCBI Taxonomy" id="3870"/>
    <lineage>
        <taxon>Eukaryota</taxon>
        <taxon>Viridiplantae</taxon>
        <taxon>Streptophyta</taxon>
        <taxon>Embryophyta</taxon>
        <taxon>Tracheophyta</taxon>
        <taxon>Spermatophyta</taxon>
        <taxon>Magnoliopsida</taxon>
        <taxon>eudicotyledons</taxon>
        <taxon>Gunneridae</taxon>
        <taxon>Pentapetalae</taxon>
        <taxon>rosids</taxon>
        <taxon>fabids</taxon>
        <taxon>Fabales</taxon>
        <taxon>Fabaceae</taxon>
        <taxon>Papilionoideae</taxon>
        <taxon>50 kb inversion clade</taxon>
        <taxon>genistoids sensu lato</taxon>
        <taxon>core genistoids</taxon>
        <taxon>Genisteae</taxon>
        <taxon>Lupinus</taxon>
    </lineage>
</organism>
<keyword evidence="2" id="KW-1185">Reference proteome</keyword>
<dbReference type="AlphaFoldDB" id="A0A6A4P6U8"/>
<name>A0A6A4P6U8_LUPAL</name>
<dbReference type="EMBL" id="WOCE01000016">
    <property type="protein sequence ID" value="KAE9597540.1"/>
    <property type="molecule type" value="Genomic_DNA"/>
</dbReference>
<accession>A0A6A4P6U8</accession>
<proteinExistence type="predicted"/>
<evidence type="ECO:0000313" key="2">
    <source>
        <dbReference type="Proteomes" id="UP000447434"/>
    </source>
</evidence>
<evidence type="ECO:0000313" key="1">
    <source>
        <dbReference type="EMBL" id="KAE9597540.1"/>
    </source>
</evidence>
<dbReference type="Proteomes" id="UP000447434">
    <property type="component" value="Chromosome 16"/>
</dbReference>
<sequence>MTTVKGGDGEGKAYTTCLGVHRWGKVMRRRWNRSALGIRCGLWVLDPLPPLFLFEQSPS</sequence>
<comment type="caution">
    <text evidence="1">The sequence shown here is derived from an EMBL/GenBank/DDBJ whole genome shotgun (WGS) entry which is preliminary data.</text>
</comment>